<reference evidence="2" key="1">
    <citation type="journal article" date="2023" name="G3 (Bethesda)">
        <title>A reference genome for the long-term kleptoplast-retaining sea slug Elysia crispata morphotype clarki.</title>
        <authorList>
            <person name="Eastman K.E."/>
            <person name="Pendleton A.L."/>
            <person name="Shaikh M.A."/>
            <person name="Suttiyut T."/>
            <person name="Ogas R."/>
            <person name="Tomko P."/>
            <person name="Gavelis G."/>
            <person name="Widhalm J.R."/>
            <person name="Wisecaver J.H."/>
        </authorList>
    </citation>
    <scope>NUCLEOTIDE SEQUENCE</scope>
    <source>
        <strain evidence="2">ECLA1</strain>
    </source>
</reference>
<feature type="compositionally biased region" description="Low complexity" evidence="1">
    <location>
        <begin position="260"/>
        <end position="271"/>
    </location>
</feature>
<gene>
    <name evidence="2" type="ORF">RRG08_049240</name>
</gene>
<evidence type="ECO:0000313" key="3">
    <source>
        <dbReference type="Proteomes" id="UP001283361"/>
    </source>
</evidence>
<name>A0AAE1DQD9_9GAST</name>
<keyword evidence="3" id="KW-1185">Reference proteome</keyword>
<evidence type="ECO:0000313" key="2">
    <source>
        <dbReference type="EMBL" id="KAK3778395.1"/>
    </source>
</evidence>
<sequence length="352" mass="39607">MRRVNRCNDMASLGFSRKRSHEDVDDADECLPISKRINSLHIESQSTAVLQAAQASSSRERTEDGFSCMSSSSSELCSDGLFSASSEFYSAGMLHPRQIGMPRLPRIDEHVYQNVQASRENECGGRMNSQNLHSINPHCYQQEATSSGYHNNSSRQVPPSLQNHSENTTSQQNFLAHNSDSSNYQSSCQPQFYMPHPPGSAGIATQQNHSQNAYHSNSHYSMERQQHNLSTFQNNIHQVHAADSMDSQQDFPYLDAVSTNHHQQHLQQTNHDASPSNYVNHCESNGSSDARLGFEESPIDGRSDFQREQQPSGNYEPELGMSENPFYFSVNQMLYEAHVSRVRRMNHFPGGS</sequence>
<organism evidence="2 3">
    <name type="scientific">Elysia crispata</name>
    <name type="common">lettuce slug</name>
    <dbReference type="NCBI Taxonomy" id="231223"/>
    <lineage>
        <taxon>Eukaryota</taxon>
        <taxon>Metazoa</taxon>
        <taxon>Spiralia</taxon>
        <taxon>Lophotrochozoa</taxon>
        <taxon>Mollusca</taxon>
        <taxon>Gastropoda</taxon>
        <taxon>Heterobranchia</taxon>
        <taxon>Euthyneura</taxon>
        <taxon>Panpulmonata</taxon>
        <taxon>Sacoglossa</taxon>
        <taxon>Placobranchoidea</taxon>
        <taxon>Plakobranchidae</taxon>
        <taxon>Elysia</taxon>
    </lineage>
</organism>
<accession>A0AAE1DQD9</accession>
<comment type="caution">
    <text evidence="2">The sequence shown here is derived from an EMBL/GenBank/DDBJ whole genome shotgun (WGS) entry which is preliminary data.</text>
</comment>
<proteinExistence type="predicted"/>
<feature type="region of interest" description="Disordered" evidence="1">
    <location>
        <begin position="143"/>
        <end position="190"/>
    </location>
</feature>
<protein>
    <submittedName>
        <fullName evidence="2">Uncharacterized protein</fullName>
    </submittedName>
</protein>
<dbReference type="AlphaFoldDB" id="A0AAE1DQD9"/>
<feature type="compositionally biased region" description="Polar residues" evidence="1">
    <location>
        <begin position="272"/>
        <end position="288"/>
    </location>
</feature>
<evidence type="ECO:0000256" key="1">
    <source>
        <dbReference type="SAM" id="MobiDB-lite"/>
    </source>
</evidence>
<feature type="region of interest" description="Disordered" evidence="1">
    <location>
        <begin position="260"/>
        <end position="320"/>
    </location>
</feature>
<dbReference type="Proteomes" id="UP001283361">
    <property type="component" value="Unassembled WGS sequence"/>
</dbReference>
<dbReference type="EMBL" id="JAWDGP010002960">
    <property type="protein sequence ID" value="KAK3778395.1"/>
    <property type="molecule type" value="Genomic_DNA"/>
</dbReference>